<evidence type="ECO:0000256" key="2">
    <source>
        <dbReference type="ARBA" id="ARBA00022527"/>
    </source>
</evidence>
<feature type="transmembrane region" description="Helical" evidence="12">
    <location>
        <begin position="21"/>
        <end position="40"/>
    </location>
</feature>
<gene>
    <name evidence="14" type="ORF">TIFTF001_019462</name>
</gene>
<keyword evidence="2" id="KW-0723">Serine/threonine-protein kinase</keyword>
<keyword evidence="12" id="KW-0812">Transmembrane</keyword>
<evidence type="ECO:0000259" key="13">
    <source>
        <dbReference type="PROSITE" id="PS50011"/>
    </source>
</evidence>
<dbReference type="GO" id="GO:0005524">
    <property type="term" value="F:ATP binding"/>
    <property type="evidence" value="ECO:0007669"/>
    <property type="project" value="UniProtKB-KW"/>
</dbReference>
<dbReference type="Pfam" id="PF07714">
    <property type="entry name" value="PK_Tyr_Ser-Thr"/>
    <property type="match status" value="2"/>
</dbReference>
<sequence length="363" mass="40823">MGLILSALVLAYMKADKVQRWAVPAIVIFCLLTIISSFFAGGDVVFLFSVTFVVLLAIVLFYRWLRKLKREHEETSILNELTTSERINDEETIGYDGNGGRRLQLFTFASLMSATDDFSTENKLGQGGFGPVFKGKLPEGKEIAVKKLLRSSGQGLKEFKNELILIAGLQHTNLVRLLGFCVKRDEKMLVYEYMPNKSLDFYLFGYMSLEYAMGGKFSEKSDVYSFGVLLLEIVSGRKISEVFSCEDEEYPLTLVGHAWELWKEGRSTELKDSTLEDQSATTQIGRCIHVGLLCIQDDAAKRPTMSDVIPMIANETVLLPDPEKPLTAITRQNVNEMVDLESGLRKKECFSINEASISEMEPR</sequence>
<keyword evidence="7" id="KW-0067">ATP-binding</keyword>
<keyword evidence="6" id="KW-0418">Kinase</keyword>
<protein>
    <recommendedName>
        <fullName evidence="1">non-specific serine/threonine protein kinase</fullName>
        <ecNumber evidence="1">2.7.11.1</ecNumber>
    </recommendedName>
</protein>
<evidence type="ECO:0000313" key="14">
    <source>
        <dbReference type="EMBL" id="GMN50296.1"/>
    </source>
</evidence>
<dbReference type="PANTHER" id="PTHR27002">
    <property type="entry name" value="RECEPTOR-LIKE SERINE/THREONINE-PROTEIN KINASE SD1-8"/>
    <property type="match status" value="1"/>
</dbReference>
<dbReference type="Gene3D" id="1.10.510.10">
    <property type="entry name" value="Transferase(Phosphotransferase) domain 1"/>
    <property type="match status" value="1"/>
</dbReference>
<evidence type="ECO:0000256" key="4">
    <source>
        <dbReference type="ARBA" id="ARBA00022729"/>
    </source>
</evidence>
<dbReference type="FunFam" id="3.30.200.20:FF:000195">
    <property type="entry name" value="G-type lectin S-receptor-like serine/threonine-protein kinase"/>
    <property type="match status" value="1"/>
</dbReference>
<keyword evidence="3" id="KW-0808">Transferase</keyword>
<evidence type="ECO:0000256" key="7">
    <source>
        <dbReference type="ARBA" id="ARBA00022840"/>
    </source>
</evidence>
<dbReference type="GO" id="GO:0004674">
    <property type="term" value="F:protein serine/threonine kinase activity"/>
    <property type="evidence" value="ECO:0007669"/>
    <property type="project" value="UniProtKB-KW"/>
</dbReference>
<evidence type="ECO:0000256" key="3">
    <source>
        <dbReference type="ARBA" id="ARBA00022679"/>
    </source>
</evidence>
<dbReference type="AlphaFoldDB" id="A0AA88ASZ8"/>
<dbReference type="Gene3D" id="3.30.200.20">
    <property type="entry name" value="Phosphorylase Kinase, domain 1"/>
    <property type="match status" value="1"/>
</dbReference>
<organism evidence="14 15">
    <name type="scientific">Ficus carica</name>
    <name type="common">Common fig</name>
    <dbReference type="NCBI Taxonomy" id="3494"/>
    <lineage>
        <taxon>Eukaryota</taxon>
        <taxon>Viridiplantae</taxon>
        <taxon>Streptophyta</taxon>
        <taxon>Embryophyta</taxon>
        <taxon>Tracheophyta</taxon>
        <taxon>Spermatophyta</taxon>
        <taxon>Magnoliopsida</taxon>
        <taxon>eudicotyledons</taxon>
        <taxon>Gunneridae</taxon>
        <taxon>Pentapetalae</taxon>
        <taxon>rosids</taxon>
        <taxon>fabids</taxon>
        <taxon>Rosales</taxon>
        <taxon>Moraceae</taxon>
        <taxon>Ficeae</taxon>
        <taxon>Ficus</taxon>
    </lineage>
</organism>
<reference evidence="14" key="1">
    <citation type="submission" date="2023-07" db="EMBL/GenBank/DDBJ databases">
        <title>draft genome sequence of fig (Ficus carica).</title>
        <authorList>
            <person name="Takahashi T."/>
            <person name="Nishimura K."/>
        </authorList>
    </citation>
    <scope>NUCLEOTIDE SEQUENCE</scope>
</reference>
<dbReference type="EMBL" id="BTGU01000033">
    <property type="protein sequence ID" value="GMN50296.1"/>
    <property type="molecule type" value="Genomic_DNA"/>
</dbReference>
<evidence type="ECO:0000256" key="8">
    <source>
        <dbReference type="ARBA" id="ARBA00023157"/>
    </source>
</evidence>
<dbReference type="InterPro" id="IPR011009">
    <property type="entry name" value="Kinase-like_dom_sf"/>
</dbReference>
<dbReference type="Proteomes" id="UP001187192">
    <property type="component" value="Unassembled WGS sequence"/>
</dbReference>
<feature type="domain" description="Protein kinase" evidence="13">
    <location>
        <begin position="118"/>
        <end position="363"/>
    </location>
</feature>
<feature type="transmembrane region" description="Helical" evidence="12">
    <location>
        <begin position="46"/>
        <end position="65"/>
    </location>
</feature>
<keyword evidence="12" id="KW-0472">Membrane</keyword>
<evidence type="ECO:0000313" key="15">
    <source>
        <dbReference type="Proteomes" id="UP001187192"/>
    </source>
</evidence>
<evidence type="ECO:0000256" key="6">
    <source>
        <dbReference type="ARBA" id="ARBA00022777"/>
    </source>
</evidence>
<accession>A0AA88ASZ8</accession>
<dbReference type="SUPFAM" id="SSF56112">
    <property type="entry name" value="Protein kinase-like (PK-like)"/>
    <property type="match status" value="1"/>
</dbReference>
<keyword evidence="15" id="KW-1185">Reference proteome</keyword>
<dbReference type="InterPro" id="IPR001245">
    <property type="entry name" value="Ser-Thr/Tyr_kinase_cat_dom"/>
</dbReference>
<comment type="catalytic activity">
    <reaction evidence="10">
        <text>L-threonyl-[protein] + ATP = O-phospho-L-threonyl-[protein] + ADP + H(+)</text>
        <dbReference type="Rhea" id="RHEA:46608"/>
        <dbReference type="Rhea" id="RHEA-COMP:11060"/>
        <dbReference type="Rhea" id="RHEA-COMP:11605"/>
        <dbReference type="ChEBI" id="CHEBI:15378"/>
        <dbReference type="ChEBI" id="CHEBI:30013"/>
        <dbReference type="ChEBI" id="CHEBI:30616"/>
        <dbReference type="ChEBI" id="CHEBI:61977"/>
        <dbReference type="ChEBI" id="CHEBI:456216"/>
        <dbReference type="EC" id="2.7.11.1"/>
    </reaction>
</comment>
<name>A0AA88ASZ8_FICCA</name>
<dbReference type="GO" id="GO:0005886">
    <property type="term" value="C:plasma membrane"/>
    <property type="evidence" value="ECO:0007669"/>
    <property type="project" value="TreeGrafter"/>
</dbReference>
<evidence type="ECO:0000256" key="5">
    <source>
        <dbReference type="ARBA" id="ARBA00022741"/>
    </source>
</evidence>
<dbReference type="EC" id="2.7.11.1" evidence="1"/>
<keyword evidence="9" id="KW-0325">Glycoprotein</keyword>
<proteinExistence type="predicted"/>
<evidence type="ECO:0000256" key="10">
    <source>
        <dbReference type="ARBA" id="ARBA00047899"/>
    </source>
</evidence>
<dbReference type="InterPro" id="IPR000719">
    <property type="entry name" value="Prot_kinase_dom"/>
</dbReference>
<dbReference type="PROSITE" id="PS50011">
    <property type="entry name" value="PROTEIN_KINASE_DOM"/>
    <property type="match status" value="1"/>
</dbReference>
<evidence type="ECO:0000256" key="11">
    <source>
        <dbReference type="ARBA" id="ARBA00048679"/>
    </source>
</evidence>
<keyword evidence="8" id="KW-1015">Disulfide bond</keyword>
<evidence type="ECO:0000256" key="1">
    <source>
        <dbReference type="ARBA" id="ARBA00012513"/>
    </source>
</evidence>
<keyword evidence="5" id="KW-0547">Nucleotide-binding</keyword>
<comment type="caution">
    <text evidence="14">The sequence shown here is derived from an EMBL/GenBank/DDBJ whole genome shotgun (WGS) entry which is preliminary data.</text>
</comment>
<keyword evidence="12" id="KW-1133">Transmembrane helix</keyword>
<dbReference type="PANTHER" id="PTHR27002:SF926">
    <property type="entry name" value="OS07G0535800 PROTEIN"/>
    <property type="match status" value="1"/>
</dbReference>
<evidence type="ECO:0000256" key="9">
    <source>
        <dbReference type="ARBA" id="ARBA00023180"/>
    </source>
</evidence>
<evidence type="ECO:0000256" key="12">
    <source>
        <dbReference type="SAM" id="Phobius"/>
    </source>
</evidence>
<keyword evidence="4" id="KW-0732">Signal</keyword>
<comment type="catalytic activity">
    <reaction evidence="11">
        <text>L-seryl-[protein] + ATP = O-phospho-L-seryl-[protein] + ADP + H(+)</text>
        <dbReference type="Rhea" id="RHEA:17989"/>
        <dbReference type="Rhea" id="RHEA-COMP:9863"/>
        <dbReference type="Rhea" id="RHEA-COMP:11604"/>
        <dbReference type="ChEBI" id="CHEBI:15378"/>
        <dbReference type="ChEBI" id="CHEBI:29999"/>
        <dbReference type="ChEBI" id="CHEBI:30616"/>
        <dbReference type="ChEBI" id="CHEBI:83421"/>
        <dbReference type="ChEBI" id="CHEBI:456216"/>
        <dbReference type="EC" id="2.7.11.1"/>
    </reaction>
</comment>